<dbReference type="STRING" id="1314782.A0A165SJS8"/>
<dbReference type="PANTHER" id="PTHR10159">
    <property type="entry name" value="DUAL SPECIFICITY PROTEIN PHOSPHATASE"/>
    <property type="match status" value="1"/>
</dbReference>
<evidence type="ECO:0000256" key="4">
    <source>
        <dbReference type="ARBA" id="ARBA00022912"/>
    </source>
</evidence>
<name>A0A165SJS8_9AGAM</name>
<evidence type="ECO:0000256" key="3">
    <source>
        <dbReference type="ARBA" id="ARBA00022801"/>
    </source>
</evidence>
<dbReference type="PROSITE" id="PS00383">
    <property type="entry name" value="TYR_PHOSPHATASE_1"/>
    <property type="match status" value="1"/>
</dbReference>
<dbReference type="SMART" id="SM00195">
    <property type="entry name" value="DSPc"/>
    <property type="match status" value="1"/>
</dbReference>
<evidence type="ECO:0000259" key="5">
    <source>
        <dbReference type="PROSITE" id="PS50054"/>
    </source>
</evidence>
<evidence type="ECO:0000256" key="1">
    <source>
        <dbReference type="ARBA" id="ARBA00008601"/>
    </source>
</evidence>
<gene>
    <name evidence="7" type="ORF">NEOLEDRAFT_1065887</name>
</gene>
<organism evidence="7 8">
    <name type="scientific">Neolentinus lepideus HHB14362 ss-1</name>
    <dbReference type="NCBI Taxonomy" id="1314782"/>
    <lineage>
        <taxon>Eukaryota</taxon>
        <taxon>Fungi</taxon>
        <taxon>Dikarya</taxon>
        <taxon>Basidiomycota</taxon>
        <taxon>Agaricomycotina</taxon>
        <taxon>Agaricomycetes</taxon>
        <taxon>Gloeophyllales</taxon>
        <taxon>Gloeophyllaceae</taxon>
        <taxon>Neolentinus</taxon>
    </lineage>
</organism>
<dbReference type="PROSITE" id="PS50056">
    <property type="entry name" value="TYR_PHOSPHATASE_2"/>
    <property type="match status" value="1"/>
</dbReference>
<dbReference type="PANTHER" id="PTHR10159:SF519">
    <property type="entry name" value="DUAL SPECIFICITY PROTEIN PHOSPHATASE MPK3"/>
    <property type="match status" value="1"/>
</dbReference>
<evidence type="ECO:0000313" key="7">
    <source>
        <dbReference type="EMBL" id="KZT25269.1"/>
    </source>
</evidence>
<dbReference type="OrthoDB" id="2017893at2759"/>
<evidence type="ECO:0000259" key="6">
    <source>
        <dbReference type="PROSITE" id="PS50056"/>
    </source>
</evidence>
<dbReference type="SUPFAM" id="SSF52799">
    <property type="entry name" value="(Phosphotyrosine protein) phosphatases II"/>
    <property type="match status" value="1"/>
</dbReference>
<dbReference type="Pfam" id="PF00782">
    <property type="entry name" value="DSPc"/>
    <property type="match status" value="1"/>
</dbReference>
<dbReference type="InterPro" id="IPR029021">
    <property type="entry name" value="Prot-tyrosine_phosphatase-like"/>
</dbReference>
<dbReference type="InterPro" id="IPR000340">
    <property type="entry name" value="Dual-sp_phosphatase_cat-dom"/>
</dbReference>
<dbReference type="EMBL" id="KV425573">
    <property type="protein sequence ID" value="KZT25269.1"/>
    <property type="molecule type" value="Genomic_DNA"/>
</dbReference>
<dbReference type="CDD" id="cd14498">
    <property type="entry name" value="DSP"/>
    <property type="match status" value="1"/>
</dbReference>
<feature type="domain" description="Tyrosine specific protein phosphatases" evidence="6">
    <location>
        <begin position="95"/>
        <end position="155"/>
    </location>
</feature>
<dbReference type="GO" id="GO:0005737">
    <property type="term" value="C:cytoplasm"/>
    <property type="evidence" value="ECO:0007669"/>
    <property type="project" value="TreeGrafter"/>
</dbReference>
<dbReference type="GO" id="GO:0004725">
    <property type="term" value="F:protein tyrosine phosphatase activity"/>
    <property type="evidence" value="ECO:0007669"/>
    <property type="project" value="UniProtKB-EC"/>
</dbReference>
<dbReference type="InterPro" id="IPR000387">
    <property type="entry name" value="Tyr_Pase_dom"/>
</dbReference>
<dbReference type="Proteomes" id="UP000076761">
    <property type="component" value="Unassembled WGS sequence"/>
</dbReference>
<sequence length="250" mass="27173">MLSFSSGSFQSDLITSAGVQQTVVKGTARVATLVLPRLYLSDIFTARDEKELKMLGITHVLSVMETAPSWSEDVEAALVEHMHVKIADRPDADILQWLDGTTEFIKNALESNKKNKVLVHCFQGISRSATVVCAYLIATLGMSHTKSISFVKGKRGIVSPNAGFVKQLQIYATRFEGVHQSEGVATKVSRIVRKIRGKTATEETHISSVTVQNGEFTVTEVDETVTMEQTTSIAGKEPQTLLAASVTVSS</sequence>
<dbReference type="InterPro" id="IPR020422">
    <property type="entry name" value="TYR_PHOSPHATASE_DUAL_dom"/>
</dbReference>
<keyword evidence="4" id="KW-0904">Protein phosphatase</keyword>
<proteinExistence type="inferred from homology"/>
<dbReference type="EC" id="3.1.3.48" evidence="2"/>
<dbReference type="Gene3D" id="3.90.190.10">
    <property type="entry name" value="Protein tyrosine phosphatase superfamily"/>
    <property type="match status" value="1"/>
</dbReference>
<dbReference type="GO" id="GO:0043409">
    <property type="term" value="P:negative regulation of MAPK cascade"/>
    <property type="evidence" value="ECO:0007669"/>
    <property type="project" value="TreeGrafter"/>
</dbReference>
<feature type="domain" description="Tyrosine-protein phosphatase" evidence="5">
    <location>
        <begin position="30"/>
        <end position="177"/>
    </location>
</feature>
<accession>A0A165SJS8</accession>
<keyword evidence="8" id="KW-1185">Reference proteome</keyword>
<dbReference type="PROSITE" id="PS50054">
    <property type="entry name" value="TYR_PHOSPHATASE_DUAL"/>
    <property type="match status" value="1"/>
</dbReference>
<dbReference type="InterPro" id="IPR016130">
    <property type="entry name" value="Tyr_Pase_AS"/>
</dbReference>
<evidence type="ECO:0000256" key="2">
    <source>
        <dbReference type="ARBA" id="ARBA00013064"/>
    </source>
</evidence>
<dbReference type="AlphaFoldDB" id="A0A165SJS8"/>
<protein>
    <recommendedName>
        <fullName evidence="2">protein-tyrosine-phosphatase</fullName>
        <ecNumber evidence="2">3.1.3.48</ecNumber>
    </recommendedName>
</protein>
<dbReference type="InParanoid" id="A0A165SJS8"/>
<reference evidence="7 8" key="1">
    <citation type="journal article" date="2016" name="Mol. Biol. Evol.">
        <title>Comparative Genomics of Early-Diverging Mushroom-Forming Fungi Provides Insights into the Origins of Lignocellulose Decay Capabilities.</title>
        <authorList>
            <person name="Nagy L.G."/>
            <person name="Riley R."/>
            <person name="Tritt A."/>
            <person name="Adam C."/>
            <person name="Daum C."/>
            <person name="Floudas D."/>
            <person name="Sun H."/>
            <person name="Yadav J.S."/>
            <person name="Pangilinan J."/>
            <person name="Larsson K.H."/>
            <person name="Matsuura K."/>
            <person name="Barry K."/>
            <person name="Labutti K."/>
            <person name="Kuo R."/>
            <person name="Ohm R.A."/>
            <person name="Bhattacharya S.S."/>
            <person name="Shirouzu T."/>
            <person name="Yoshinaga Y."/>
            <person name="Martin F.M."/>
            <person name="Grigoriev I.V."/>
            <person name="Hibbett D.S."/>
        </authorList>
    </citation>
    <scope>NUCLEOTIDE SEQUENCE [LARGE SCALE GENOMIC DNA]</scope>
    <source>
        <strain evidence="7 8">HHB14362 ss-1</strain>
    </source>
</reference>
<keyword evidence="3" id="KW-0378">Hydrolase</keyword>
<evidence type="ECO:0000313" key="8">
    <source>
        <dbReference type="Proteomes" id="UP000076761"/>
    </source>
</evidence>
<comment type="similarity">
    <text evidence="1">Belongs to the protein-tyrosine phosphatase family. Non-receptor class dual specificity subfamily.</text>
</comment>